<keyword evidence="3" id="KW-1185">Reference proteome</keyword>
<protein>
    <submittedName>
        <fullName evidence="2">Alpha/beta hydrolase</fullName>
    </submittedName>
</protein>
<dbReference type="PANTHER" id="PTHR43798">
    <property type="entry name" value="MONOACYLGLYCEROL LIPASE"/>
    <property type="match status" value="1"/>
</dbReference>
<accession>A0ABY7B942</accession>
<reference evidence="2" key="1">
    <citation type="submission" date="2022-11" db="EMBL/GenBank/DDBJ databases">
        <authorList>
            <person name="Mo P."/>
        </authorList>
    </citation>
    <scope>NUCLEOTIDE SEQUENCE</scope>
    <source>
        <strain evidence="2">HUAS 11-8</strain>
    </source>
</reference>
<dbReference type="RefSeq" id="WP_268758552.1">
    <property type="nucleotide sequence ID" value="NZ_CP113836.1"/>
</dbReference>
<dbReference type="InterPro" id="IPR029058">
    <property type="entry name" value="AB_hydrolase_fold"/>
</dbReference>
<gene>
    <name evidence="2" type="ORF">ORV05_12025</name>
</gene>
<dbReference type="InterPro" id="IPR050266">
    <property type="entry name" value="AB_hydrolase_sf"/>
</dbReference>
<sequence length="289" mass="31674">MTEKVSIYRTEAGARAVREYYLAALAGWPVEHEELRIPTPEGETFVLAAGDAAAPPLVLLHGSGSNSMVWMGRIPELAREFRVYAVDMIGEPGLSAASRPPLDSGRYAAWLDAVLDFLGVERAGFMGISLGGWLALDYTIRRPERVARLALSCPGGIGRQKLSVVFRALLLSALGEWGRRRSASGTLGPALSTMDCEVAEQAMEWVMLVSRHYRYRRDPLPVFGDDALRKLAVPVQVIVGQQDVLFDSAETKRRLETAVPHAIVRLLPGVGHFVPAQPDELEFLTSQPK</sequence>
<organism evidence="2 3">
    <name type="scientific">Amycolatopsis cynarae</name>
    <dbReference type="NCBI Taxonomy" id="2995223"/>
    <lineage>
        <taxon>Bacteria</taxon>
        <taxon>Bacillati</taxon>
        <taxon>Actinomycetota</taxon>
        <taxon>Actinomycetes</taxon>
        <taxon>Pseudonocardiales</taxon>
        <taxon>Pseudonocardiaceae</taxon>
        <taxon>Amycolatopsis</taxon>
    </lineage>
</organism>
<dbReference type="InterPro" id="IPR000073">
    <property type="entry name" value="AB_hydrolase_1"/>
</dbReference>
<dbReference type="Pfam" id="PF12697">
    <property type="entry name" value="Abhydrolase_6"/>
    <property type="match status" value="1"/>
</dbReference>
<dbReference type="PRINTS" id="PR00111">
    <property type="entry name" value="ABHYDROLASE"/>
</dbReference>
<evidence type="ECO:0000313" key="2">
    <source>
        <dbReference type="EMBL" id="WAL68459.1"/>
    </source>
</evidence>
<dbReference type="EMBL" id="CP113836">
    <property type="protein sequence ID" value="WAL68459.1"/>
    <property type="molecule type" value="Genomic_DNA"/>
</dbReference>
<dbReference type="Proteomes" id="UP001163203">
    <property type="component" value="Chromosome"/>
</dbReference>
<dbReference type="SUPFAM" id="SSF53474">
    <property type="entry name" value="alpha/beta-Hydrolases"/>
    <property type="match status" value="1"/>
</dbReference>
<feature type="domain" description="AB hydrolase-1" evidence="1">
    <location>
        <begin position="57"/>
        <end position="281"/>
    </location>
</feature>
<dbReference type="GO" id="GO:0016787">
    <property type="term" value="F:hydrolase activity"/>
    <property type="evidence" value="ECO:0007669"/>
    <property type="project" value="UniProtKB-KW"/>
</dbReference>
<evidence type="ECO:0000259" key="1">
    <source>
        <dbReference type="Pfam" id="PF12697"/>
    </source>
</evidence>
<name>A0ABY7B942_9PSEU</name>
<evidence type="ECO:0000313" key="3">
    <source>
        <dbReference type="Proteomes" id="UP001163203"/>
    </source>
</evidence>
<proteinExistence type="predicted"/>
<dbReference type="Gene3D" id="3.40.50.1820">
    <property type="entry name" value="alpha/beta hydrolase"/>
    <property type="match status" value="1"/>
</dbReference>
<keyword evidence="2" id="KW-0378">Hydrolase</keyword>